<evidence type="ECO:0000256" key="1">
    <source>
        <dbReference type="SAM" id="MobiDB-lite"/>
    </source>
</evidence>
<dbReference type="InterPro" id="IPR005135">
    <property type="entry name" value="Endo/exonuclease/phosphatase"/>
</dbReference>
<dbReference type="GO" id="GO:0006506">
    <property type="term" value="P:GPI anchor biosynthetic process"/>
    <property type="evidence" value="ECO:0007669"/>
    <property type="project" value="TreeGrafter"/>
</dbReference>
<feature type="region of interest" description="Disordered" evidence="1">
    <location>
        <begin position="1"/>
        <end position="21"/>
    </location>
</feature>
<dbReference type="GO" id="GO:0016020">
    <property type="term" value="C:membrane"/>
    <property type="evidence" value="ECO:0007669"/>
    <property type="project" value="GOC"/>
</dbReference>
<dbReference type="PANTHER" id="PTHR14859:SF1">
    <property type="entry name" value="PGAP2-INTERACTING PROTEIN"/>
    <property type="match status" value="1"/>
</dbReference>
<organism evidence="3 4">
    <name type="scientific">Candidatus Manganitrophus noduliformans</name>
    <dbReference type="NCBI Taxonomy" id="2606439"/>
    <lineage>
        <taxon>Bacteria</taxon>
        <taxon>Pseudomonadati</taxon>
        <taxon>Nitrospirota</taxon>
        <taxon>Nitrospiria</taxon>
        <taxon>Candidatus Troglogloeales</taxon>
        <taxon>Candidatus Manganitrophaceae</taxon>
        <taxon>Candidatus Manganitrophus</taxon>
    </lineage>
</organism>
<accession>A0A7X6DMB6</accession>
<comment type="caution">
    <text evidence="3">The sequence shown here is derived from an EMBL/GenBank/DDBJ whole genome shotgun (WGS) entry which is preliminary data.</text>
</comment>
<dbReference type="Proteomes" id="UP000534783">
    <property type="component" value="Unassembled WGS sequence"/>
</dbReference>
<name>A0A7X6DMB6_9BACT</name>
<sequence>MDSANMVIRSATEENRSEETVPSSIDRFLTVMTYNIHHGRGRDGRVDLKRICTVIQEGKPDLVALQEVDLGMTRSERLDQGRELADLLEMHHVAGHNWYLGEGAYGNVFLSRWPVTIVGNLDLSVPGREPRGCLLTEVHHGASLLLVASLHLGLGMAERKRQSLTILDQLKMLYTDEPILIMGDFNTFSFSSIARRFRASYTDVFEEAGVGPRSTFRKIGIPLRLDYIYASDHLLPVKAHVLRTQTASAASDHFPLIAQFLWKDRDERREDHQTGAELLSHRPS</sequence>
<dbReference type="InterPro" id="IPR036691">
    <property type="entry name" value="Endo/exonu/phosph_ase_sf"/>
</dbReference>
<protein>
    <submittedName>
        <fullName evidence="3">Endonuclease</fullName>
    </submittedName>
</protein>
<dbReference type="GO" id="GO:0004519">
    <property type="term" value="F:endonuclease activity"/>
    <property type="evidence" value="ECO:0007669"/>
    <property type="project" value="UniProtKB-KW"/>
</dbReference>
<dbReference type="Pfam" id="PF03372">
    <property type="entry name" value="Exo_endo_phos"/>
    <property type="match status" value="1"/>
</dbReference>
<feature type="domain" description="Endonuclease/exonuclease/phosphatase" evidence="2">
    <location>
        <begin position="32"/>
        <end position="253"/>
    </location>
</feature>
<reference evidence="3 4" key="1">
    <citation type="journal article" date="2020" name="Nature">
        <title>Bacterial chemolithoautotrophy via manganese oxidation.</title>
        <authorList>
            <person name="Yu H."/>
            <person name="Leadbetter J.R."/>
        </authorList>
    </citation>
    <scope>NUCLEOTIDE SEQUENCE [LARGE SCALE GENOMIC DNA]</scope>
    <source>
        <strain evidence="3 4">Mn-1</strain>
    </source>
</reference>
<evidence type="ECO:0000259" key="2">
    <source>
        <dbReference type="Pfam" id="PF03372"/>
    </source>
</evidence>
<gene>
    <name evidence="3" type="ORF">MNODULE_03415</name>
</gene>
<proteinExistence type="predicted"/>
<evidence type="ECO:0000313" key="3">
    <source>
        <dbReference type="EMBL" id="NKE69794.1"/>
    </source>
</evidence>
<dbReference type="AlphaFoldDB" id="A0A7X6DMB6"/>
<keyword evidence="3" id="KW-0378">Hydrolase</keyword>
<keyword evidence="3" id="KW-0255">Endonuclease</keyword>
<keyword evidence="4" id="KW-1185">Reference proteome</keyword>
<dbReference type="SUPFAM" id="SSF56219">
    <property type="entry name" value="DNase I-like"/>
    <property type="match status" value="1"/>
</dbReference>
<evidence type="ECO:0000313" key="4">
    <source>
        <dbReference type="Proteomes" id="UP000534783"/>
    </source>
</evidence>
<keyword evidence="3" id="KW-0540">Nuclease</keyword>
<dbReference type="Gene3D" id="3.60.10.10">
    <property type="entry name" value="Endonuclease/exonuclease/phosphatase"/>
    <property type="match status" value="1"/>
</dbReference>
<dbReference type="PANTHER" id="PTHR14859">
    <property type="entry name" value="CALCOFLUOR WHITE HYPERSENSITIVE PROTEIN PRECURSOR"/>
    <property type="match status" value="1"/>
</dbReference>
<dbReference type="EMBL" id="VTOW01000001">
    <property type="protein sequence ID" value="NKE69794.1"/>
    <property type="molecule type" value="Genomic_DNA"/>
</dbReference>
<dbReference type="InterPro" id="IPR051916">
    <property type="entry name" value="GPI-anchor_lipid_remodeler"/>
</dbReference>